<dbReference type="Gene3D" id="3.40.50.12580">
    <property type="match status" value="1"/>
</dbReference>
<reference evidence="1" key="1">
    <citation type="submission" date="2022-10" db="EMBL/GenBank/DDBJ databases">
        <title>Catenovulum adriacola sp. nov. isolated in the Harbour of Susak.</title>
        <authorList>
            <person name="Schoch T."/>
            <person name="Reich S.J."/>
            <person name="Stoeferle S."/>
            <person name="Flaiz M."/>
            <person name="Kazda M."/>
            <person name="Riedel C.U."/>
            <person name="Duerre P."/>
        </authorList>
    </citation>
    <scope>NUCLEOTIDE SEQUENCE</scope>
    <source>
        <strain evidence="1">TS8</strain>
    </source>
</reference>
<dbReference type="InterPro" id="IPR043148">
    <property type="entry name" value="TagF_C"/>
</dbReference>
<dbReference type="Pfam" id="PF04464">
    <property type="entry name" value="Glyphos_transf"/>
    <property type="match status" value="1"/>
</dbReference>
<gene>
    <name evidence="1" type="ORF">OLW01_10985</name>
</gene>
<dbReference type="EMBL" id="CP109965">
    <property type="protein sequence ID" value="WAJ69674.1"/>
    <property type="molecule type" value="Genomic_DNA"/>
</dbReference>
<sequence>MKKYLFFIAQNYSFEILRPLQQQIKLNGDQVLWFIYGNEVNKDLFNKDEAFTANASEAVNYHPIASFVPGNIIPRFIPGIKVQVFHGFEWKKKGHFVIRDCFDLYCTQGPLFTNKFNQLAKKHPYFDVVETGWPKLDPLFKTSPLPVNNPELPCILYAPTFSPALTSAPDLFEEIIQLSHTQNWQWIVKFHPKMDKNWIEKFTAAAHDKLQIIETAEIAPVLHAADVILSDTSSIITEFMLLSKPAVTYKNAQPEPELMDFTEPKQLKSELSQALEPNAQLIEQINQYTAQMHPYQDGLSSQRILTAVDDIVEKGKRARKKLPLNLVRNFKMRKKMKYWK</sequence>
<dbReference type="SUPFAM" id="SSF53756">
    <property type="entry name" value="UDP-Glycosyltransferase/glycogen phosphorylase"/>
    <property type="match status" value="1"/>
</dbReference>
<name>A0ABY7AJH4_9ALTE</name>
<accession>A0ABY7AJH4</accession>
<dbReference type="Proteomes" id="UP001163726">
    <property type="component" value="Chromosome"/>
</dbReference>
<organism evidence="1 2">
    <name type="scientific">Catenovulum adriaticum</name>
    <dbReference type="NCBI Taxonomy" id="2984846"/>
    <lineage>
        <taxon>Bacteria</taxon>
        <taxon>Pseudomonadati</taxon>
        <taxon>Pseudomonadota</taxon>
        <taxon>Gammaproteobacteria</taxon>
        <taxon>Alteromonadales</taxon>
        <taxon>Alteromonadaceae</taxon>
        <taxon>Catenovulum</taxon>
    </lineage>
</organism>
<proteinExistence type="predicted"/>
<dbReference type="InterPro" id="IPR016886">
    <property type="entry name" value="UCP028458_glyceroPtfrase"/>
</dbReference>
<evidence type="ECO:0000313" key="1">
    <source>
        <dbReference type="EMBL" id="WAJ69674.1"/>
    </source>
</evidence>
<dbReference type="PIRSF" id="PIRSF028458">
    <property type="entry name" value="UCP028458_glyceroPtfrase"/>
    <property type="match status" value="1"/>
</dbReference>
<dbReference type="InterPro" id="IPR007554">
    <property type="entry name" value="Glycerophosphate_synth"/>
</dbReference>
<keyword evidence="2" id="KW-1185">Reference proteome</keyword>
<dbReference type="RefSeq" id="WP_268073958.1">
    <property type="nucleotide sequence ID" value="NZ_CP109965.1"/>
</dbReference>
<evidence type="ECO:0000313" key="2">
    <source>
        <dbReference type="Proteomes" id="UP001163726"/>
    </source>
</evidence>
<protein>
    <submittedName>
        <fullName evidence="1">CDP-glycerol glycerophosphotransferase family protein</fullName>
    </submittedName>
</protein>